<dbReference type="EMBL" id="FRCA01000007">
    <property type="protein sequence ID" value="SHM34732.1"/>
    <property type="molecule type" value="Genomic_DNA"/>
</dbReference>
<dbReference type="InterPro" id="IPR015943">
    <property type="entry name" value="WD40/YVTN_repeat-like_dom_sf"/>
</dbReference>
<sequence length="441" mass="47995">MADLGSSFSMACRTTWHQNLALSGAMAISLLLIGCSEPTAEERLANATVEGTAETGFYPHCSRDYDSYDPSDCVDLRTFDPEFYSRKDHSVISTAIEVAERSLTIMSLADTHLFLNSITFTAGGSLVAVGGPHLQIARADSEADPTWEVQAFTRFADAFRDVTFRDANHGLATGNDGAIFRTRDAGDHWHAHNLPHNVWNAEEAHQLKLKGEAYAIAYADDSTAVSGGNTHMLRTIDDGQHWNPTGPGLGREAIQEIAFVDESTGWAIGSAGQVYRTRDAGASWTPVDVVGDDSHLMGLDFAGQHGCMAGNWQVWCTDDSGDSWQPAEVERASSPTQPAADGITRLRLEDQHHGWFITRYGWIYATRDGGASWQPWMEVPRAAHGALQELQLWGLTIADQKVWAAGSGSLMLPESQTRGAPLVGSSAILLSWPRAKPEHKT</sequence>
<gene>
    <name evidence="4" type="ORF">HCU01_19400</name>
    <name evidence="5" type="ORF">SAMN05660971_02776</name>
</gene>
<evidence type="ECO:0000313" key="4">
    <source>
        <dbReference type="EMBL" id="GEN23991.1"/>
    </source>
</evidence>
<dbReference type="RefSeq" id="WP_084541942.1">
    <property type="nucleotide sequence ID" value="NZ_BJXU01000071.1"/>
</dbReference>
<dbReference type="Gene3D" id="2.130.10.10">
    <property type="entry name" value="YVTN repeat-like/Quinoprotein amine dehydrogenase"/>
    <property type="match status" value="2"/>
</dbReference>
<keyword evidence="7" id="KW-1185">Reference proteome</keyword>
<evidence type="ECO:0000313" key="5">
    <source>
        <dbReference type="EMBL" id="SHM34732.1"/>
    </source>
</evidence>
<dbReference type="Proteomes" id="UP000321726">
    <property type="component" value="Unassembled WGS sequence"/>
</dbReference>
<dbReference type="GO" id="GO:0015979">
    <property type="term" value="P:photosynthesis"/>
    <property type="evidence" value="ECO:0007669"/>
    <property type="project" value="UniProtKB-KW"/>
</dbReference>
<dbReference type="PANTHER" id="PTHR47199">
    <property type="entry name" value="PHOTOSYSTEM II STABILITY/ASSEMBLY FACTOR HCF136, CHLOROPLASTIC"/>
    <property type="match status" value="1"/>
</dbReference>
<organism evidence="5 6">
    <name type="scientific">Halomonas cupida</name>
    <dbReference type="NCBI Taxonomy" id="44933"/>
    <lineage>
        <taxon>Bacteria</taxon>
        <taxon>Pseudomonadati</taxon>
        <taxon>Pseudomonadota</taxon>
        <taxon>Gammaproteobacteria</taxon>
        <taxon>Oceanospirillales</taxon>
        <taxon>Halomonadaceae</taxon>
        <taxon>Halomonas</taxon>
    </lineage>
</organism>
<evidence type="ECO:0000313" key="6">
    <source>
        <dbReference type="Proteomes" id="UP000184123"/>
    </source>
</evidence>
<dbReference type="Proteomes" id="UP000184123">
    <property type="component" value="Unassembled WGS sequence"/>
</dbReference>
<keyword evidence="2" id="KW-0604">Photosystem II</keyword>
<dbReference type="GO" id="GO:0009523">
    <property type="term" value="C:photosystem II"/>
    <property type="evidence" value="ECO:0007669"/>
    <property type="project" value="UniProtKB-KW"/>
</dbReference>
<dbReference type="PANTHER" id="PTHR47199:SF2">
    <property type="entry name" value="PHOTOSYSTEM II STABILITY_ASSEMBLY FACTOR HCF136, CHLOROPLASTIC"/>
    <property type="match status" value="1"/>
</dbReference>
<dbReference type="Pfam" id="PF14870">
    <property type="entry name" value="PSII_BNR"/>
    <property type="match status" value="2"/>
</dbReference>
<name>A0A1M7I1T0_9GAMM</name>
<accession>A0A1M7I1T0</accession>
<evidence type="ECO:0000313" key="7">
    <source>
        <dbReference type="Proteomes" id="UP000321726"/>
    </source>
</evidence>
<evidence type="ECO:0000256" key="2">
    <source>
        <dbReference type="ARBA" id="ARBA00023276"/>
    </source>
</evidence>
<dbReference type="EMBL" id="BJXU01000071">
    <property type="protein sequence ID" value="GEN23991.1"/>
    <property type="molecule type" value="Genomic_DNA"/>
</dbReference>
<dbReference type="OrthoDB" id="9813892at2"/>
<evidence type="ECO:0000256" key="1">
    <source>
        <dbReference type="ARBA" id="ARBA00022531"/>
    </source>
</evidence>
<dbReference type="InterPro" id="IPR028203">
    <property type="entry name" value="PSII_CF48-like_dom"/>
</dbReference>
<reference evidence="5 6" key="1">
    <citation type="submission" date="2016-11" db="EMBL/GenBank/DDBJ databases">
        <authorList>
            <person name="Jaros S."/>
            <person name="Januszkiewicz K."/>
            <person name="Wedrychowicz H."/>
        </authorList>
    </citation>
    <scope>NUCLEOTIDE SEQUENCE [LARGE SCALE GENOMIC DNA]</scope>
    <source>
        <strain evidence="5 6">DSM 4740</strain>
    </source>
</reference>
<feature type="domain" description="Photosynthesis system II assembly factor Ycf48/Hcf136-like" evidence="3">
    <location>
        <begin position="145"/>
        <end position="243"/>
    </location>
</feature>
<keyword evidence="1" id="KW-0602">Photosynthesis</keyword>
<proteinExistence type="predicted"/>
<feature type="domain" description="Photosynthesis system II assembly factor Ycf48/Hcf136-like" evidence="3">
    <location>
        <begin position="253"/>
        <end position="378"/>
    </location>
</feature>
<dbReference type="SUPFAM" id="SSF110296">
    <property type="entry name" value="Oligoxyloglucan reducing end-specific cellobiohydrolase"/>
    <property type="match status" value="1"/>
</dbReference>
<reference evidence="4 7" key="2">
    <citation type="submission" date="2019-07" db="EMBL/GenBank/DDBJ databases">
        <title>Whole genome shotgun sequence of Halomonas cupida NBRC 102219.</title>
        <authorList>
            <person name="Hosoyama A."/>
            <person name="Uohara A."/>
            <person name="Ohji S."/>
            <person name="Ichikawa N."/>
        </authorList>
    </citation>
    <scope>NUCLEOTIDE SEQUENCE [LARGE SCALE GENOMIC DNA]</scope>
    <source>
        <strain evidence="4 7">NBRC 102219</strain>
    </source>
</reference>
<evidence type="ECO:0000259" key="3">
    <source>
        <dbReference type="Pfam" id="PF14870"/>
    </source>
</evidence>
<dbReference type="AlphaFoldDB" id="A0A1M7I1T0"/>
<dbReference type="STRING" id="44933.SAMN05660971_02776"/>
<protein>
    <recommendedName>
        <fullName evidence="3">Photosynthesis system II assembly factor Ycf48/Hcf136-like domain-containing protein</fullName>
    </recommendedName>
</protein>